<feature type="chain" id="PRO_5041436999" description="Sushi domain-containing protein" evidence="4">
    <location>
        <begin position="45"/>
        <end position="168"/>
    </location>
</feature>
<protein>
    <recommendedName>
        <fullName evidence="5">Sushi domain-containing protein</fullName>
    </recommendedName>
</protein>
<feature type="region of interest" description="Disordered" evidence="3">
    <location>
        <begin position="120"/>
        <end position="168"/>
    </location>
</feature>
<keyword evidence="4" id="KW-0732">Signal</keyword>
<dbReference type="InterPro" id="IPR035976">
    <property type="entry name" value="Sushi/SCR/CCP_sf"/>
</dbReference>
<dbReference type="AlphaFoldDB" id="A0AA40HEJ4"/>
<name>A0AA40HEJ4_CNENI</name>
<dbReference type="EMBL" id="JAULJE010000022">
    <property type="protein sequence ID" value="KAK1329352.1"/>
    <property type="molecule type" value="Genomic_DNA"/>
</dbReference>
<keyword evidence="1" id="KW-1015">Disulfide bond</keyword>
<accession>A0AA40HEJ4</accession>
<dbReference type="SUPFAM" id="SSF57535">
    <property type="entry name" value="Complement control module/SCR domain"/>
    <property type="match status" value="1"/>
</dbReference>
<evidence type="ECO:0000259" key="5">
    <source>
        <dbReference type="PROSITE" id="PS50923"/>
    </source>
</evidence>
<evidence type="ECO:0000256" key="1">
    <source>
        <dbReference type="ARBA" id="ARBA00023157"/>
    </source>
</evidence>
<dbReference type="InterPro" id="IPR000436">
    <property type="entry name" value="Sushi_SCR_CCP_dom"/>
</dbReference>
<proteinExistence type="predicted"/>
<comment type="caution">
    <text evidence="2">Lacks conserved residue(s) required for the propagation of feature annotation.</text>
</comment>
<feature type="compositionally biased region" description="Gly residues" evidence="3">
    <location>
        <begin position="158"/>
        <end position="168"/>
    </location>
</feature>
<keyword evidence="7" id="KW-1185">Reference proteome</keyword>
<comment type="caution">
    <text evidence="6">The sequence shown here is derived from an EMBL/GenBank/DDBJ whole genome shotgun (WGS) entry which is preliminary data.</text>
</comment>
<gene>
    <name evidence="6" type="ORF">QTO34_011536</name>
</gene>
<dbReference type="Proteomes" id="UP001177744">
    <property type="component" value="Unassembled WGS sequence"/>
</dbReference>
<feature type="signal peptide" evidence="4">
    <location>
        <begin position="1"/>
        <end position="44"/>
    </location>
</feature>
<keyword evidence="2" id="KW-0768">Sushi</keyword>
<feature type="domain" description="Sushi" evidence="5">
    <location>
        <begin position="46"/>
        <end position="110"/>
    </location>
</feature>
<evidence type="ECO:0000313" key="6">
    <source>
        <dbReference type="EMBL" id="KAK1329352.1"/>
    </source>
</evidence>
<dbReference type="Gene3D" id="2.10.70.10">
    <property type="entry name" value="Complement Module, domain 1"/>
    <property type="match status" value="1"/>
</dbReference>
<dbReference type="PROSITE" id="PS50923">
    <property type="entry name" value="SUSHI"/>
    <property type="match status" value="1"/>
</dbReference>
<evidence type="ECO:0000313" key="7">
    <source>
        <dbReference type="Proteomes" id="UP001177744"/>
    </source>
</evidence>
<evidence type="ECO:0000256" key="2">
    <source>
        <dbReference type="PROSITE-ProRule" id="PRU00302"/>
    </source>
</evidence>
<evidence type="ECO:0000256" key="4">
    <source>
        <dbReference type="SAM" id="SignalP"/>
    </source>
</evidence>
<reference evidence="6" key="1">
    <citation type="submission" date="2023-06" db="EMBL/GenBank/DDBJ databases">
        <title>Reference genome for the Northern bat (Eptesicus nilssonii), a most northern bat species.</title>
        <authorList>
            <person name="Laine V.N."/>
            <person name="Pulliainen A.T."/>
            <person name="Lilley T.M."/>
        </authorList>
    </citation>
    <scope>NUCLEOTIDE SEQUENCE</scope>
    <source>
        <strain evidence="6">BLF_Eptnil</strain>
        <tissue evidence="6">Kidney</tissue>
    </source>
</reference>
<sequence length="168" mass="17987">MSGSMRASYQLRRGSSSRLESPFSWGFLGVLLLALELLLPMCSGQGTCAEPPKFKTMKTKFDYGINIISGLSIEYVCCPGHKPITLFSSLFTVCQADGTWSPTLQESCTNSVERSQELQKGAKLWRSKQAGGEEKGGAKAGPGEKGGEQAGWRRMRGGGEGRSAGRAG</sequence>
<evidence type="ECO:0000256" key="3">
    <source>
        <dbReference type="SAM" id="MobiDB-lite"/>
    </source>
</evidence>
<organism evidence="6 7">
    <name type="scientific">Cnephaeus nilssonii</name>
    <name type="common">Northern bat</name>
    <name type="synonym">Eptesicus nilssonii</name>
    <dbReference type="NCBI Taxonomy" id="3371016"/>
    <lineage>
        <taxon>Eukaryota</taxon>
        <taxon>Metazoa</taxon>
        <taxon>Chordata</taxon>
        <taxon>Craniata</taxon>
        <taxon>Vertebrata</taxon>
        <taxon>Euteleostomi</taxon>
        <taxon>Mammalia</taxon>
        <taxon>Eutheria</taxon>
        <taxon>Laurasiatheria</taxon>
        <taxon>Chiroptera</taxon>
        <taxon>Yangochiroptera</taxon>
        <taxon>Vespertilionidae</taxon>
        <taxon>Cnephaeus</taxon>
    </lineage>
</organism>